<dbReference type="InterPro" id="IPR029787">
    <property type="entry name" value="Nucleotide_cyclase"/>
</dbReference>
<feature type="transmembrane region" description="Helical" evidence="3">
    <location>
        <begin position="6"/>
        <end position="28"/>
    </location>
</feature>
<dbReference type="EC" id="2.7.7.65" evidence="1"/>
<dbReference type="SUPFAM" id="SSF55073">
    <property type="entry name" value="Nucleotide cyclase"/>
    <property type="match status" value="1"/>
</dbReference>
<dbReference type="SMART" id="SM00267">
    <property type="entry name" value="GGDEF"/>
    <property type="match status" value="1"/>
</dbReference>
<keyword evidence="3" id="KW-1133">Transmembrane helix</keyword>
<comment type="catalytic activity">
    <reaction evidence="2">
        <text>2 GTP = 3',3'-c-di-GMP + 2 diphosphate</text>
        <dbReference type="Rhea" id="RHEA:24898"/>
        <dbReference type="ChEBI" id="CHEBI:33019"/>
        <dbReference type="ChEBI" id="CHEBI:37565"/>
        <dbReference type="ChEBI" id="CHEBI:58805"/>
        <dbReference type="EC" id="2.7.7.65"/>
    </reaction>
</comment>
<feature type="transmembrane region" description="Helical" evidence="3">
    <location>
        <begin position="151"/>
        <end position="173"/>
    </location>
</feature>
<feature type="transmembrane region" description="Helical" evidence="3">
    <location>
        <begin position="185"/>
        <end position="209"/>
    </location>
</feature>
<dbReference type="GO" id="GO:0052621">
    <property type="term" value="F:diguanylate cyclase activity"/>
    <property type="evidence" value="ECO:0007669"/>
    <property type="project" value="UniProtKB-EC"/>
</dbReference>
<dbReference type="GO" id="GO:0043709">
    <property type="term" value="P:cell adhesion involved in single-species biofilm formation"/>
    <property type="evidence" value="ECO:0007669"/>
    <property type="project" value="TreeGrafter"/>
</dbReference>
<dbReference type="FunFam" id="3.30.70.270:FF:000001">
    <property type="entry name" value="Diguanylate cyclase domain protein"/>
    <property type="match status" value="1"/>
</dbReference>
<dbReference type="PATRIC" id="fig|270351.6.peg.4328"/>
<dbReference type="EMBL" id="LABX01000289">
    <property type="protein sequence ID" value="KMO27774.1"/>
    <property type="molecule type" value="Genomic_DNA"/>
</dbReference>
<protein>
    <recommendedName>
        <fullName evidence="1">diguanylate cyclase</fullName>
        <ecNumber evidence="1">2.7.7.65</ecNumber>
    </recommendedName>
</protein>
<evidence type="ECO:0000259" key="4">
    <source>
        <dbReference type="PROSITE" id="PS50887"/>
    </source>
</evidence>
<dbReference type="InterPro" id="IPR043128">
    <property type="entry name" value="Rev_trsase/Diguanyl_cyclase"/>
</dbReference>
<keyword evidence="3" id="KW-0812">Transmembrane</keyword>
<dbReference type="Proteomes" id="UP000035929">
    <property type="component" value="Unassembled WGS sequence"/>
</dbReference>
<dbReference type="PANTHER" id="PTHR45138">
    <property type="entry name" value="REGULATORY COMPONENTS OF SENSORY TRANSDUCTION SYSTEM"/>
    <property type="match status" value="1"/>
</dbReference>
<dbReference type="Pfam" id="PF00990">
    <property type="entry name" value="GGDEF"/>
    <property type="match status" value="1"/>
</dbReference>
<dbReference type="Gene3D" id="3.30.70.270">
    <property type="match status" value="1"/>
</dbReference>
<reference evidence="5 6" key="1">
    <citation type="submission" date="2015-03" db="EMBL/GenBank/DDBJ databases">
        <title>Genome sequencing of Methylobacterium aquaticum DSM16371 type strain.</title>
        <authorList>
            <person name="Chaudhry V."/>
            <person name="Patil P.B."/>
        </authorList>
    </citation>
    <scope>NUCLEOTIDE SEQUENCE [LARGE SCALE GENOMIC DNA]</scope>
    <source>
        <strain evidence="5 6">DSM 16371</strain>
    </source>
</reference>
<dbReference type="InterPro" id="IPR050469">
    <property type="entry name" value="Diguanylate_Cyclase"/>
</dbReference>
<dbReference type="GO" id="GO:1902201">
    <property type="term" value="P:negative regulation of bacterial-type flagellum-dependent cell motility"/>
    <property type="evidence" value="ECO:0007669"/>
    <property type="project" value="TreeGrafter"/>
</dbReference>
<evidence type="ECO:0000256" key="3">
    <source>
        <dbReference type="SAM" id="Phobius"/>
    </source>
</evidence>
<accession>A0A0J6S296</accession>
<feature type="transmembrane region" description="Helical" evidence="3">
    <location>
        <begin position="35"/>
        <end position="56"/>
    </location>
</feature>
<evidence type="ECO:0000313" key="5">
    <source>
        <dbReference type="EMBL" id="KMO27774.1"/>
    </source>
</evidence>
<dbReference type="RefSeq" id="WP_048467415.1">
    <property type="nucleotide sequence ID" value="NZ_LABX01000289.1"/>
</dbReference>
<dbReference type="AlphaFoldDB" id="A0A0J6S296"/>
<evidence type="ECO:0000256" key="2">
    <source>
        <dbReference type="ARBA" id="ARBA00034247"/>
    </source>
</evidence>
<proteinExistence type="predicted"/>
<feature type="transmembrane region" description="Helical" evidence="3">
    <location>
        <begin position="119"/>
        <end position="139"/>
    </location>
</feature>
<dbReference type="GO" id="GO:0005886">
    <property type="term" value="C:plasma membrane"/>
    <property type="evidence" value="ECO:0007669"/>
    <property type="project" value="TreeGrafter"/>
</dbReference>
<feature type="transmembrane region" description="Helical" evidence="3">
    <location>
        <begin position="93"/>
        <end position="113"/>
    </location>
</feature>
<name>A0A0J6S296_9HYPH</name>
<dbReference type="PANTHER" id="PTHR45138:SF9">
    <property type="entry name" value="DIGUANYLATE CYCLASE DGCM-RELATED"/>
    <property type="match status" value="1"/>
</dbReference>
<comment type="caution">
    <text evidence="5">The sequence shown here is derived from an EMBL/GenBank/DDBJ whole genome shotgun (WGS) entry which is preliminary data.</text>
</comment>
<organism evidence="5 6">
    <name type="scientific">Methylobacterium aquaticum</name>
    <dbReference type="NCBI Taxonomy" id="270351"/>
    <lineage>
        <taxon>Bacteria</taxon>
        <taxon>Pseudomonadati</taxon>
        <taxon>Pseudomonadota</taxon>
        <taxon>Alphaproteobacteria</taxon>
        <taxon>Hyphomicrobiales</taxon>
        <taxon>Methylobacteriaceae</taxon>
        <taxon>Methylobacterium</taxon>
    </lineage>
</organism>
<dbReference type="PROSITE" id="PS50887">
    <property type="entry name" value="GGDEF"/>
    <property type="match status" value="1"/>
</dbReference>
<evidence type="ECO:0000256" key="1">
    <source>
        <dbReference type="ARBA" id="ARBA00012528"/>
    </source>
</evidence>
<gene>
    <name evidence="5" type="ORF">VP06_29800</name>
</gene>
<dbReference type="CDD" id="cd01949">
    <property type="entry name" value="GGDEF"/>
    <property type="match status" value="1"/>
</dbReference>
<feature type="transmembrane region" description="Helical" evidence="3">
    <location>
        <begin position="62"/>
        <end position="81"/>
    </location>
</feature>
<dbReference type="OrthoDB" id="9812260at2"/>
<feature type="domain" description="GGDEF" evidence="4">
    <location>
        <begin position="246"/>
        <end position="380"/>
    </location>
</feature>
<dbReference type="InterPro" id="IPR000160">
    <property type="entry name" value="GGDEF_dom"/>
</dbReference>
<evidence type="ECO:0000313" key="6">
    <source>
        <dbReference type="Proteomes" id="UP000035929"/>
    </source>
</evidence>
<dbReference type="NCBIfam" id="TIGR00254">
    <property type="entry name" value="GGDEF"/>
    <property type="match status" value="1"/>
</dbReference>
<sequence length="386" mass="40323">MKLDAPTMVTVTVFVMVVMGALTLLSWSQARQTRALGFLGAAQLVGAAAVTLFGLRGLVPDWLSIGVANAVMLGANGLIWSGARSFEGRRVPLLWLAAGPVIWLAACLVPPFYASLGARVILCSALAGLYCAVTARTLWHPGGERLPSRAPASILLASEALLIWARIPATLILPTPPTGIPGQTFWVAVLSFVGLLYTVAVSVLFMALAKERLEAEQRRAAETDPLTGIANRRALASEARRALATGPAAVLLFDLDHFKRVNDTFGHAVGDAVLVGFCTVARQVLPAGTAFGRLGGEEFACLLPTAGTGEAARIAETVRLAVATMRPDLVPSLAVTVSVGVARGGGTGSASEFESLLGLADRALYQAKAQGRDRVVLAGPELRQVA</sequence>
<keyword evidence="3" id="KW-0472">Membrane</keyword>